<feature type="chain" id="PRO_5038729377" evidence="6">
    <location>
        <begin position="26"/>
        <end position="425"/>
    </location>
</feature>
<dbReference type="PANTHER" id="PTHR43649">
    <property type="entry name" value="ARABINOSE-BINDING PROTEIN-RELATED"/>
    <property type="match status" value="1"/>
</dbReference>
<organism evidence="7 8">
    <name type="scientific">Clostridium luticellarii</name>
    <dbReference type="NCBI Taxonomy" id="1691940"/>
    <lineage>
        <taxon>Bacteria</taxon>
        <taxon>Bacillati</taxon>
        <taxon>Bacillota</taxon>
        <taxon>Clostridia</taxon>
        <taxon>Eubacteriales</taxon>
        <taxon>Clostridiaceae</taxon>
        <taxon>Clostridium</taxon>
    </lineage>
</organism>
<dbReference type="Proteomes" id="UP000237798">
    <property type="component" value="Unassembled WGS sequence"/>
</dbReference>
<accession>A0A2T0BK86</accession>
<evidence type="ECO:0000313" key="8">
    <source>
        <dbReference type="Proteomes" id="UP000237798"/>
    </source>
</evidence>
<dbReference type="RefSeq" id="WP_106010064.1">
    <property type="nucleotide sequence ID" value="NZ_JALCRC010000009.1"/>
</dbReference>
<evidence type="ECO:0000256" key="4">
    <source>
        <dbReference type="ARBA" id="ARBA00023139"/>
    </source>
</evidence>
<evidence type="ECO:0000256" key="6">
    <source>
        <dbReference type="SAM" id="SignalP"/>
    </source>
</evidence>
<dbReference type="SUPFAM" id="SSF53850">
    <property type="entry name" value="Periplasmic binding protein-like II"/>
    <property type="match status" value="1"/>
</dbReference>
<keyword evidence="3" id="KW-0472">Membrane</keyword>
<dbReference type="AlphaFoldDB" id="A0A2T0BK86"/>
<dbReference type="Pfam" id="PF01547">
    <property type="entry name" value="SBP_bac_1"/>
    <property type="match status" value="1"/>
</dbReference>
<dbReference type="OrthoDB" id="9768630at2"/>
<feature type="signal peptide" evidence="6">
    <location>
        <begin position="1"/>
        <end position="25"/>
    </location>
</feature>
<reference evidence="7 8" key="1">
    <citation type="submission" date="2018-03" db="EMBL/GenBank/DDBJ databases">
        <title>Genome sequence of Clostridium luticellarii DSM 29923.</title>
        <authorList>
            <person name="Poehlein A."/>
            <person name="Daniel R."/>
        </authorList>
    </citation>
    <scope>NUCLEOTIDE SEQUENCE [LARGE SCALE GENOMIC DNA]</scope>
    <source>
        <strain evidence="7 8">DSM 29923</strain>
    </source>
</reference>
<evidence type="ECO:0000313" key="7">
    <source>
        <dbReference type="EMBL" id="PRR84243.1"/>
    </source>
</evidence>
<sequence length="425" mass="48232">MNRALKTVLFLILTVTLILTISCDAQDNEENNKNVPKGNIEVVTDVEHGSQLKLAASRFNDIHKNVNVNVVLVRDTDNNIKPLLSNSKYTADIITLDDSYVKHTLSKYSDGILKITDSVNLYKNALLNNKMNNNTMKGGIYALPWDTYPKALIYRKDIFAKEDVDINSIKTWSDYIEIGRKIKNDTGKVFMGNVSDYNSDIFLLLANQLGTSYFNESGKLEFQSQKWSRVMEIAKIFYGEDLIEDFNSKSDLIGELSGGKVVSFIGDPTYVNLLMKKYPKDGSKWGVMKFPAFEPGGNRDVSLGGTNLIINKKTKQPDLAQDFINFVLTDDRLQMDLLNDYGRFPTNVSVYNLVDLNKQITYFGAQIWNLYAEVEQGSFIINYTRDFPEIREKIRGILTESNVKSQDFKNIVEGIEKSLKNDMGK</sequence>
<dbReference type="EMBL" id="PVXP01000039">
    <property type="protein sequence ID" value="PRR84243.1"/>
    <property type="molecule type" value="Genomic_DNA"/>
</dbReference>
<dbReference type="Gene3D" id="3.40.190.10">
    <property type="entry name" value="Periplasmic binding protein-like II"/>
    <property type="match status" value="1"/>
</dbReference>
<dbReference type="PROSITE" id="PS51257">
    <property type="entry name" value="PROKAR_LIPOPROTEIN"/>
    <property type="match status" value="1"/>
</dbReference>
<dbReference type="PANTHER" id="PTHR43649:SF33">
    <property type="entry name" value="POLYGALACTURONAN_RHAMNOGALACTURONAN-BINDING PROTEIN YTCQ"/>
    <property type="match status" value="1"/>
</dbReference>
<gene>
    <name evidence="7" type="primary">araN</name>
    <name evidence="7" type="ORF">CLLU_24500</name>
</gene>
<evidence type="ECO:0000256" key="1">
    <source>
        <dbReference type="ARBA" id="ARBA00022475"/>
    </source>
</evidence>
<dbReference type="InterPro" id="IPR050490">
    <property type="entry name" value="Bact_solute-bd_prot1"/>
</dbReference>
<keyword evidence="1" id="KW-1003">Cell membrane</keyword>
<dbReference type="InterPro" id="IPR006059">
    <property type="entry name" value="SBP"/>
</dbReference>
<keyword evidence="5" id="KW-0449">Lipoprotein</keyword>
<keyword evidence="8" id="KW-1185">Reference proteome</keyword>
<keyword evidence="4" id="KW-0564">Palmitate</keyword>
<evidence type="ECO:0000256" key="2">
    <source>
        <dbReference type="ARBA" id="ARBA00022729"/>
    </source>
</evidence>
<protein>
    <submittedName>
        <fullName evidence="7">Putative arabinose-binding protein</fullName>
    </submittedName>
</protein>
<name>A0A2T0BK86_9CLOT</name>
<keyword evidence="2 6" id="KW-0732">Signal</keyword>
<evidence type="ECO:0000256" key="5">
    <source>
        <dbReference type="ARBA" id="ARBA00023288"/>
    </source>
</evidence>
<proteinExistence type="predicted"/>
<comment type="caution">
    <text evidence="7">The sequence shown here is derived from an EMBL/GenBank/DDBJ whole genome shotgun (WGS) entry which is preliminary data.</text>
</comment>
<evidence type="ECO:0000256" key="3">
    <source>
        <dbReference type="ARBA" id="ARBA00023136"/>
    </source>
</evidence>